<name>A0A9X1XTG8_9FLAO</name>
<feature type="chain" id="PRO_5040866312" evidence="2">
    <location>
        <begin position="19"/>
        <end position="171"/>
    </location>
</feature>
<evidence type="ECO:0000259" key="3">
    <source>
        <dbReference type="Pfam" id="PF13505"/>
    </source>
</evidence>
<evidence type="ECO:0000256" key="2">
    <source>
        <dbReference type="SAM" id="SignalP"/>
    </source>
</evidence>
<proteinExistence type="predicted"/>
<gene>
    <name evidence="4" type="ORF">MW871_13315</name>
</gene>
<dbReference type="Pfam" id="PF13505">
    <property type="entry name" value="OMP_b-brl"/>
    <property type="match status" value="1"/>
</dbReference>
<dbReference type="SUPFAM" id="SSF56925">
    <property type="entry name" value="OMPA-like"/>
    <property type="match status" value="1"/>
</dbReference>
<dbReference type="EMBL" id="JALNUB010000008">
    <property type="protein sequence ID" value="MCK8142874.1"/>
    <property type="molecule type" value="Genomic_DNA"/>
</dbReference>
<dbReference type="AlphaFoldDB" id="A0A9X1XTG8"/>
<evidence type="ECO:0000256" key="1">
    <source>
        <dbReference type="ARBA" id="ARBA00022729"/>
    </source>
</evidence>
<evidence type="ECO:0000313" key="5">
    <source>
        <dbReference type="Proteomes" id="UP001139260"/>
    </source>
</evidence>
<sequence>MKKIALLLAVFAFSFANAQAPLEEGGVQLNAGVGTSGWGTPVYVGLDYGIATNWTLGAELSYQSYNENYGFGNGKVKSSILGIQGNGNYHFNELLSIPSEWDFYAGANLNYYSWTTKYDGEKLTGYNGAENFGIGLQVGGRYFFSDNFGVNLQLGGGNVVSGAKLGITYKF</sequence>
<dbReference type="InterPro" id="IPR027385">
    <property type="entry name" value="Beta-barrel_OMP"/>
</dbReference>
<dbReference type="Proteomes" id="UP001139260">
    <property type="component" value="Unassembled WGS sequence"/>
</dbReference>
<feature type="domain" description="Outer membrane protein beta-barrel" evidence="3">
    <location>
        <begin position="6"/>
        <end position="156"/>
    </location>
</feature>
<organism evidence="4 5">
    <name type="scientific">Flavobacterium pygoscelis</name>
    <dbReference type="NCBI Taxonomy" id="2893176"/>
    <lineage>
        <taxon>Bacteria</taxon>
        <taxon>Pseudomonadati</taxon>
        <taxon>Bacteroidota</taxon>
        <taxon>Flavobacteriia</taxon>
        <taxon>Flavobacteriales</taxon>
        <taxon>Flavobacteriaceae</taxon>
        <taxon>Flavobacterium</taxon>
    </lineage>
</organism>
<dbReference type="InterPro" id="IPR011250">
    <property type="entry name" value="OMP/PagP_B-barrel"/>
</dbReference>
<reference evidence="4" key="1">
    <citation type="submission" date="2022-04" db="EMBL/GenBank/DDBJ databases">
        <title>Flavobacterium pygoscelis sp. nov. isolated from Chinstrap chick (Pygoscelis antarcticus).</title>
        <authorList>
            <person name="Irgang R."/>
            <person name="Poblete-Morales M."/>
            <person name="Avendano-Herrera R."/>
        </authorList>
    </citation>
    <scope>NUCLEOTIDE SEQUENCE</scope>
    <source>
        <strain evidence="4">I-SCBP12n</strain>
    </source>
</reference>
<keyword evidence="5" id="KW-1185">Reference proteome</keyword>
<feature type="signal peptide" evidence="2">
    <location>
        <begin position="1"/>
        <end position="18"/>
    </location>
</feature>
<dbReference type="RefSeq" id="WP_248428979.1">
    <property type="nucleotide sequence ID" value="NZ_JALNUB010000008.1"/>
</dbReference>
<keyword evidence="1 2" id="KW-0732">Signal</keyword>
<dbReference type="Gene3D" id="2.40.160.20">
    <property type="match status" value="1"/>
</dbReference>
<evidence type="ECO:0000313" key="4">
    <source>
        <dbReference type="EMBL" id="MCK8142874.1"/>
    </source>
</evidence>
<comment type="caution">
    <text evidence="4">The sequence shown here is derived from an EMBL/GenBank/DDBJ whole genome shotgun (WGS) entry which is preliminary data.</text>
</comment>
<accession>A0A9X1XTG8</accession>
<protein>
    <submittedName>
        <fullName evidence="4">Porin family protein</fullName>
    </submittedName>
</protein>